<dbReference type="EMBL" id="JALNTZ010000001">
    <property type="protein sequence ID" value="KAJ3665758.1"/>
    <property type="molecule type" value="Genomic_DNA"/>
</dbReference>
<reference evidence="1" key="1">
    <citation type="journal article" date="2023" name="G3 (Bethesda)">
        <title>Whole genome assemblies of Zophobas morio and Tenebrio molitor.</title>
        <authorList>
            <person name="Kaur S."/>
            <person name="Stinson S.A."/>
            <person name="diCenzo G.C."/>
        </authorList>
    </citation>
    <scope>NUCLEOTIDE SEQUENCE</scope>
    <source>
        <strain evidence="1">QUZm001</strain>
    </source>
</reference>
<protein>
    <submittedName>
        <fullName evidence="1">Uncharacterized protein</fullName>
    </submittedName>
</protein>
<organism evidence="1 2">
    <name type="scientific">Zophobas morio</name>
    <dbReference type="NCBI Taxonomy" id="2755281"/>
    <lineage>
        <taxon>Eukaryota</taxon>
        <taxon>Metazoa</taxon>
        <taxon>Ecdysozoa</taxon>
        <taxon>Arthropoda</taxon>
        <taxon>Hexapoda</taxon>
        <taxon>Insecta</taxon>
        <taxon>Pterygota</taxon>
        <taxon>Neoptera</taxon>
        <taxon>Endopterygota</taxon>
        <taxon>Coleoptera</taxon>
        <taxon>Polyphaga</taxon>
        <taxon>Cucujiformia</taxon>
        <taxon>Tenebrionidae</taxon>
        <taxon>Zophobas</taxon>
    </lineage>
</organism>
<accession>A0AA38IYV7</accession>
<dbReference type="AlphaFoldDB" id="A0AA38IYV7"/>
<evidence type="ECO:0000313" key="1">
    <source>
        <dbReference type="EMBL" id="KAJ3665758.1"/>
    </source>
</evidence>
<sequence>MVLTQGGLPGQLHCACGNGNGNTRTISQTARATPLAICTCNALLPRTLHVKTERQAFEILNLGDALSGKFTRQIDAGNCGRRLKKHLSISLDNLSERRMSAAYQASIFI</sequence>
<dbReference type="Proteomes" id="UP001168821">
    <property type="component" value="Unassembled WGS sequence"/>
</dbReference>
<name>A0AA38IYV7_9CUCU</name>
<proteinExistence type="predicted"/>
<evidence type="ECO:0000313" key="2">
    <source>
        <dbReference type="Proteomes" id="UP001168821"/>
    </source>
</evidence>
<keyword evidence="2" id="KW-1185">Reference proteome</keyword>
<comment type="caution">
    <text evidence="1">The sequence shown here is derived from an EMBL/GenBank/DDBJ whole genome shotgun (WGS) entry which is preliminary data.</text>
</comment>
<gene>
    <name evidence="1" type="ORF">Zmor_001236</name>
</gene>